<sequence>MNRTRSTRYRLSVAAAVATALAVTAGGTAGASAPTTAFAATAAAEQDVAVPFPVDATIVSAGPTGFLSAQSGEQLTWRWTRYADGVATVLPPGSYRGAKQTDIVARTDGSGVYTLSDMATGGDPLEVDTRPLGEGYTLSGVAGTTLVMRKATATGGTELHLVGEEQGALFEHTVTGLPTGAVITAVAVDSPDTVVAAYAVTVDGVKRSRVAVVDIATRAVVEEYATPDVPLERIVLSATHIAWVEMAVGSTTKVAVTPRGTTGTVRHDMGTADAFAIQLVGDWLTYRKPGSYSVSPPDTQYALKARSLTTGETVKLLEHARTATPGPDGTQMATGGTLEHGEGLYRISPGADGARPVVSLVASTGQPTTLELVSQTVPATIDFDQPGGPAPLAWAFSRIAAKARIELVHTATGKKATPPVYLTDDVRHTTHWNGLFTDSVTAYNGTYTWKLTATPHNGIGPDLVLTGTLKVVRKPTPHDFNDNGSPDLLVRNGVGDLLVYDSHVDPRWGPKWQEENPVRIGTGWNTYDRLVTPGNVAGSAYADVVARDRTGVLWLHQGAGRTLAPRVRVGGGWGVYNRLTGGSDLNGDGRPDLLATDRAGVLWLYKGTGSATAPFSKAVRIGGGWGAYNALAATGNIGGGPAGDLVARDASGVLWLYLGKGDGTFAPRTRIGGGWAGFPPIAMGDVDRDGRPDLVSYTAGEVVHFFKGTGNWKAPFNRADETSYVPINSYPVIAF</sequence>
<protein>
    <submittedName>
        <fullName evidence="3">VCBS repeat-containing protein</fullName>
    </submittedName>
</protein>
<reference evidence="3 4" key="1">
    <citation type="submission" date="2024-06" db="EMBL/GenBank/DDBJ databases">
        <title>The Natural Products Discovery Center: Release of the First 8490 Sequenced Strains for Exploring Actinobacteria Biosynthetic Diversity.</title>
        <authorList>
            <person name="Kalkreuter E."/>
            <person name="Kautsar S.A."/>
            <person name="Yang D."/>
            <person name="Bader C.D."/>
            <person name="Teijaro C.N."/>
            <person name="Fluegel L."/>
            <person name="Davis C.M."/>
            <person name="Simpson J.R."/>
            <person name="Lauterbach L."/>
            <person name="Steele A.D."/>
            <person name="Gui C."/>
            <person name="Meng S."/>
            <person name="Li G."/>
            <person name="Viehrig K."/>
            <person name="Ye F."/>
            <person name="Su P."/>
            <person name="Kiefer A.F."/>
            <person name="Nichols A."/>
            <person name="Cepeda A.J."/>
            <person name="Yan W."/>
            <person name="Fan B."/>
            <person name="Jiang Y."/>
            <person name="Adhikari A."/>
            <person name="Zheng C.-J."/>
            <person name="Schuster L."/>
            <person name="Cowan T.M."/>
            <person name="Smanski M.J."/>
            <person name="Chevrette M.G."/>
            <person name="De Carvalho L.P.S."/>
            <person name="Shen B."/>
        </authorList>
    </citation>
    <scope>NUCLEOTIDE SEQUENCE [LARGE SCALE GENOMIC DNA]</scope>
    <source>
        <strain evidence="3 4">NPDC045974</strain>
    </source>
</reference>
<dbReference type="SUPFAM" id="SSF69318">
    <property type="entry name" value="Integrin alpha N-terminal domain"/>
    <property type="match status" value="1"/>
</dbReference>
<dbReference type="EMBL" id="JBEZAE010000019">
    <property type="protein sequence ID" value="MEU7073565.1"/>
    <property type="molecule type" value="Genomic_DNA"/>
</dbReference>
<comment type="caution">
    <text evidence="3">The sequence shown here is derived from an EMBL/GenBank/DDBJ whole genome shotgun (WGS) entry which is preliminary data.</text>
</comment>
<dbReference type="PANTHER" id="PTHR46580:SF4">
    <property type="entry name" value="ATP_GTP-BINDING PROTEIN"/>
    <property type="match status" value="1"/>
</dbReference>
<dbReference type="InterPro" id="IPR028994">
    <property type="entry name" value="Integrin_alpha_N"/>
</dbReference>
<dbReference type="Proteomes" id="UP001551329">
    <property type="component" value="Unassembled WGS sequence"/>
</dbReference>
<dbReference type="RefSeq" id="WP_358475443.1">
    <property type="nucleotide sequence ID" value="NZ_JBEZAE010000019.1"/>
</dbReference>
<dbReference type="Gene3D" id="2.130.10.130">
    <property type="entry name" value="Integrin alpha, N-terminal"/>
    <property type="match status" value="1"/>
</dbReference>
<evidence type="ECO:0000256" key="1">
    <source>
        <dbReference type="ARBA" id="ARBA00022729"/>
    </source>
</evidence>
<dbReference type="InterPro" id="IPR013517">
    <property type="entry name" value="FG-GAP"/>
</dbReference>
<proteinExistence type="predicted"/>
<evidence type="ECO:0000313" key="4">
    <source>
        <dbReference type="Proteomes" id="UP001551329"/>
    </source>
</evidence>
<accession>A0ABV3CH04</accession>
<evidence type="ECO:0000313" key="3">
    <source>
        <dbReference type="EMBL" id="MEU7073565.1"/>
    </source>
</evidence>
<dbReference type="PANTHER" id="PTHR46580">
    <property type="entry name" value="SENSOR KINASE-RELATED"/>
    <property type="match status" value="1"/>
</dbReference>
<evidence type="ECO:0000256" key="2">
    <source>
        <dbReference type="SAM" id="SignalP"/>
    </source>
</evidence>
<name>A0ABV3CH04_9ACTN</name>
<organism evidence="3 4">
    <name type="scientific">Streptomyces narbonensis</name>
    <dbReference type="NCBI Taxonomy" id="67333"/>
    <lineage>
        <taxon>Bacteria</taxon>
        <taxon>Bacillati</taxon>
        <taxon>Actinomycetota</taxon>
        <taxon>Actinomycetes</taxon>
        <taxon>Kitasatosporales</taxon>
        <taxon>Streptomycetaceae</taxon>
        <taxon>Streptomyces</taxon>
    </lineage>
</organism>
<feature type="chain" id="PRO_5046554284" evidence="2">
    <location>
        <begin position="26"/>
        <end position="735"/>
    </location>
</feature>
<gene>
    <name evidence="3" type="ORF">AB0A88_25970</name>
</gene>
<feature type="signal peptide" evidence="2">
    <location>
        <begin position="1"/>
        <end position="25"/>
    </location>
</feature>
<keyword evidence="1 2" id="KW-0732">Signal</keyword>
<keyword evidence="4" id="KW-1185">Reference proteome</keyword>
<dbReference type="Pfam" id="PF13517">
    <property type="entry name" value="FG-GAP_3"/>
    <property type="match status" value="1"/>
</dbReference>